<sequence>PKLQVISRQTPAIQVNDKSIIDIKANSSLRLKYPNNLIVPIEGSDEFIIVPVLENSTSLEIPCKPTNSASVVTLHSYDSKIENFVQMSNDLLAYDPTLGFTVHNFPFKQYNALDCKVKSGLKEQYIGVTVHQISKFY</sequence>
<dbReference type="AlphaFoldDB" id="A0A7R9QSW6"/>
<evidence type="ECO:0000313" key="2">
    <source>
        <dbReference type="Proteomes" id="UP000728032"/>
    </source>
</evidence>
<gene>
    <name evidence="1" type="ORF">ONB1V03_LOCUS13690</name>
</gene>
<accession>A0A7R9QSW6</accession>
<name>A0A7R9QSW6_9ACAR</name>
<dbReference type="Proteomes" id="UP000728032">
    <property type="component" value="Unassembled WGS sequence"/>
</dbReference>
<dbReference type="Gene3D" id="2.60.40.10">
    <property type="entry name" value="Immunoglobulins"/>
    <property type="match status" value="1"/>
</dbReference>
<reference evidence="1" key="1">
    <citation type="submission" date="2020-11" db="EMBL/GenBank/DDBJ databases">
        <authorList>
            <person name="Tran Van P."/>
        </authorList>
    </citation>
    <scope>NUCLEOTIDE SEQUENCE</scope>
</reference>
<organism evidence="1">
    <name type="scientific">Oppiella nova</name>
    <dbReference type="NCBI Taxonomy" id="334625"/>
    <lineage>
        <taxon>Eukaryota</taxon>
        <taxon>Metazoa</taxon>
        <taxon>Ecdysozoa</taxon>
        <taxon>Arthropoda</taxon>
        <taxon>Chelicerata</taxon>
        <taxon>Arachnida</taxon>
        <taxon>Acari</taxon>
        <taxon>Acariformes</taxon>
        <taxon>Sarcoptiformes</taxon>
        <taxon>Oribatida</taxon>
        <taxon>Brachypylina</taxon>
        <taxon>Oppioidea</taxon>
        <taxon>Oppiidae</taxon>
        <taxon>Oppiella</taxon>
    </lineage>
</organism>
<proteinExistence type="predicted"/>
<dbReference type="EMBL" id="CAJPVJ010012288">
    <property type="protein sequence ID" value="CAG2174243.1"/>
    <property type="molecule type" value="Genomic_DNA"/>
</dbReference>
<dbReference type="EMBL" id="OC927113">
    <property type="protein sequence ID" value="CAD7657056.1"/>
    <property type="molecule type" value="Genomic_DNA"/>
</dbReference>
<evidence type="ECO:0000313" key="1">
    <source>
        <dbReference type="EMBL" id="CAD7657056.1"/>
    </source>
</evidence>
<feature type="non-terminal residue" evidence="1">
    <location>
        <position position="1"/>
    </location>
</feature>
<protein>
    <submittedName>
        <fullName evidence="1">Uncharacterized protein</fullName>
    </submittedName>
</protein>
<keyword evidence="2" id="KW-1185">Reference proteome</keyword>
<dbReference type="InterPro" id="IPR013783">
    <property type="entry name" value="Ig-like_fold"/>
</dbReference>